<feature type="coiled-coil region" evidence="2">
    <location>
        <begin position="526"/>
        <end position="567"/>
    </location>
</feature>
<evidence type="ECO:0000256" key="4">
    <source>
        <dbReference type="SAM" id="Phobius"/>
    </source>
</evidence>
<keyword evidence="4" id="KW-1133">Transmembrane helix</keyword>
<feature type="compositionally biased region" description="Basic and acidic residues" evidence="3">
    <location>
        <begin position="157"/>
        <end position="174"/>
    </location>
</feature>
<evidence type="ECO:0000313" key="7">
    <source>
        <dbReference type="Proteomes" id="UP001642464"/>
    </source>
</evidence>
<feature type="compositionally biased region" description="Basic and acidic residues" evidence="3">
    <location>
        <begin position="13"/>
        <end position="26"/>
    </location>
</feature>
<keyword evidence="7" id="KW-1185">Reference proteome</keyword>
<feature type="coiled-coil region" evidence="2">
    <location>
        <begin position="471"/>
        <end position="499"/>
    </location>
</feature>
<dbReference type="InterPro" id="IPR011992">
    <property type="entry name" value="EF-hand-dom_pair"/>
</dbReference>
<keyword evidence="4" id="KW-0812">Transmembrane</keyword>
<gene>
    <name evidence="6" type="ORF">SCF082_LOCUS49569</name>
</gene>
<evidence type="ECO:0000256" key="2">
    <source>
        <dbReference type="SAM" id="Coils"/>
    </source>
</evidence>
<keyword evidence="2" id="KW-0175">Coiled coil</keyword>
<name>A0ABP0S222_9DINO</name>
<feature type="region of interest" description="Disordered" evidence="3">
    <location>
        <begin position="988"/>
        <end position="1008"/>
    </location>
</feature>
<evidence type="ECO:0000259" key="5">
    <source>
        <dbReference type="PROSITE" id="PS50222"/>
    </source>
</evidence>
<comment type="caution">
    <text evidence="6">The sequence shown here is derived from an EMBL/GenBank/DDBJ whole genome shotgun (WGS) entry which is preliminary data.</text>
</comment>
<dbReference type="PROSITE" id="PS50222">
    <property type="entry name" value="EF_HAND_2"/>
    <property type="match status" value="1"/>
</dbReference>
<dbReference type="PANTHER" id="PTHR13354:SF11">
    <property type="entry name" value="LYSINE-SPECIFIC DEMETHYLASE 9"/>
    <property type="match status" value="1"/>
</dbReference>
<feature type="coiled-coil region" evidence="2">
    <location>
        <begin position="236"/>
        <end position="401"/>
    </location>
</feature>
<keyword evidence="1" id="KW-0106">Calcium</keyword>
<organism evidence="6 7">
    <name type="scientific">Durusdinium trenchii</name>
    <dbReference type="NCBI Taxonomy" id="1381693"/>
    <lineage>
        <taxon>Eukaryota</taxon>
        <taxon>Sar</taxon>
        <taxon>Alveolata</taxon>
        <taxon>Dinophyceae</taxon>
        <taxon>Suessiales</taxon>
        <taxon>Symbiodiniaceae</taxon>
        <taxon>Durusdinium</taxon>
    </lineage>
</organism>
<feature type="region of interest" description="Disordered" evidence="3">
    <location>
        <begin position="135"/>
        <end position="174"/>
    </location>
</feature>
<protein>
    <submittedName>
        <fullName evidence="6">Structural maintenance of chromosomes protein 3</fullName>
    </submittedName>
</protein>
<dbReference type="CDD" id="cd00051">
    <property type="entry name" value="EFh"/>
    <property type="match status" value="1"/>
</dbReference>
<feature type="transmembrane region" description="Helical" evidence="4">
    <location>
        <begin position="1182"/>
        <end position="1208"/>
    </location>
</feature>
<feature type="region of interest" description="Disordered" evidence="3">
    <location>
        <begin position="1"/>
        <end position="26"/>
    </location>
</feature>
<proteinExistence type="predicted"/>
<dbReference type="PANTHER" id="PTHR13354">
    <property type="entry name" value="ROUND SPERMATID BASIC PROTEIN 1"/>
    <property type="match status" value="1"/>
</dbReference>
<feature type="region of interest" description="Disordered" evidence="3">
    <location>
        <begin position="1216"/>
        <end position="1315"/>
    </location>
</feature>
<accession>A0ABP0S222</accession>
<reference evidence="6 7" key="1">
    <citation type="submission" date="2024-02" db="EMBL/GenBank/DDBJ databases">
        <authorList>
            <person name="Chen Y."/>
            <person name="Shah S."/>
            <person name="Dougan E. K."/>
            <person name="Thang M."/>
            <person name="Chan C."/>
        </authorList>
    </citation>
    <scope>NUCLEOTIDE SEQUENCE [LARGE SCALE GENOMIC DNA]</scope>
</reference>
<dbReference type="SUPFAM" id="SSF47473">
    <property type="entry name" value="EF-hand"/>
    <property type="match status" value="1"/>
</dbReference>
<dbReference type="Gene3D" id="1.10.238.10">
    <property type="entry name" value="EF-hand"/>
    <property type="match status" value="1"/>
</dbReference>
<dbReference type="PROSITE" id="PS00018">
    <property type="entry name" value="EF_HAND_1"/>
    <property type="match status" value="1"/>
</dbReference>
<dbReference type="InterPro" id="IPR002048">
    <property type="entry name" value="EF_hand_dom"/>
</dbReference>
<sequence>MNQRPRSYTPNGEKSHDKPIYQKDLNRLPDGTVTTRWDSERPHLRLRLHSCQCLACLLEVLIYYWDERDGPNFHGWWFGPKAGGDQVWAYNGNKTSMLPPTTGWKVPWDGEVDATVHLQHGATSMPAAAAAAAVRPGQVQPRPGLPRPNLRPVNSKQLEEVKKREEEQKKRQEEFKAKREAEELARKEQAAALAVRKAVQKVRTATPENYDELRAQLEEIQVKNLEAMGSHADKVSEEATKALEQAQKRIDDLHAKKLNEAKKKQEQERLKKEMEEKVAEFVKTSKEQTSKLLAKVKEAEEQVTKLQEKGLSDTFSKDAEFIEKELEETKEGAKNARLQIMEKQKEMAEAESFKKVKREVMEQTTKLAAACRVLVGTAEKLRQTKQRLEQKAGALEKLAERSKEFCQFDKDKDGALNPKEFKAYCESKSLDLPQEILDKIMSSLGKITVEKFRQMHQKLFIAHWEAITRKKAEEEAEIRRKIEEEQQALQKTLEEVSQLLKPCEVTAADSENKTRFLIKEDTEKASDEILTEADEVAQRVEQAEADLARYAERFKEAKEELEAAEHGAALAHELKSLEQRESRARGQLSKITAALKLAREKARRKAYAEFDQKRSECATAIRAKMNSEEKSAEEFFEALNGGEALDREKFLDFLKGLPGLELFDGQREKVFESLAEEGCINKQQFKDLVRVFYKCIKATVMSEEISIKSKTLRRLEVGEVLEALAPPCHEETTRVMRVHCVSTQDELTGWVTVAGNQGTTFLEPGGNFYTCVKETVLSDVLSVKEGATIRKVTKGEVIEVLEFPKKATARSMGLPEILCCVGRNQDEASDVRRIKGKAKLDGAVGLKDPEPKRCSELAAQFCGDDLLDEVLSSQQVLSERLLRHDPPGGEQSWSLGEVFGELAAKSSVSKGDAHVAVHGSTSPAPSGYQALGRGRQAVCARSRPVVMHQVYNLDLSSCSLKSCEPPTSATAGLGSGSQARRAMYSAVERELRPRPPRPSGRHAASVAGRLDLQVGNPSEFVKDENAKRGIKKSIAQMCEVNESDVNVTLEVVNTSANVTDTTVSPFPDRRLAFLEVARRLQELVVRVDYVVTTEVADESTAVSRGTEMLTALTLPTDEQFAQSITQAIEEASEGNSSYSVTVTARQANIQVVIGDEVFEAPPVEVTTTEAPPGPDYMDAGTIAGITIAFITLLSCGLCVGLYCGRFYIRRREKKNKHHFMQETGLDPDDEGRNAPDVEVPDYSNAENFQDEESEQSESSSSLPIPEDHPQADPSRQSRDSNEADPSRQSRDSNEAGPSRPSRPSQTSSVDVVTAI</sequence>
<evidence type="ECO:0000256" key="1">
    <source>
        <dbReference type="ARBA" id="ARBA00022837"/>
    </source>
</evidence>
<feature type="compositionally biased region" description="Polar residues" evidence="3">
    <location>
        <begin position="1"/>
        <end position="12"/>
    </location>
</feature>
<dbReference type="Proteomes" id="UP001642464">
    <property type="component" value="Unassembled WGS sequence"/>
</dbReference>
<keyword evidence="4" id="KW-0472">Membrane</keyword>
<feature type="compositionally biased region" description="Basic and acidic residues" evidence="3">
    <location>
        <begin position="1265"/>
        <end position="1293"/>
    </location>
</feature>
<evidence type="ECO:0000313" key="6">
    <source>
        <dbReference type="EMBL" id="CAK9106428.1"/>
    </source>
</evidence>
<feature type="compositionally biased region" description="Polar residues" evidence="3">
    <location>
        <begin position="1305"/>
        <end position="1315"/>
    </location>
</feature>
<dbReference type="EMBL" id="CAXAMM010042729">
    <property type="protein sequence ID" value="CAK9106428.1"/>
    <property type="molecule type" value="Genomic_DNA"/>
</dbReference>
<evidence type="ECO:0000256" key="3">
    <source>
        <dbReference type="SAM" id="MobiDB-lite"/>
    </source>
</evidence>
<dbReference type="InterPro" id="IPR026306">
    <property type="entry name" value="RSBN1/Dpy-2/CEP530"/>
</dbReference>
<dbReference type="InterPro" id="IPR018247">
    <property type="entry name" value="EF_Hand_1_Ca_BS"/>
</dbReference>
<feature type="domain" description="EF-hand" evidence="5">
    <location>
        <begin position="396"/>
        <end position="431"/>
    </location>
</feature>